<feature type="compositionally biased region" description="Basic and acidic residues" evidence="9">
    <location>
        <begin position="409"/>
        <end position="453"/>
    </location>
</feature>
<dbReference type="GO" id="GO:0071039">
    <property type="term" value="P:nuclear polyadenylation-dependent CUT catabolic process"/>
    <property type="evidence" value="ECO:0007669"/>
    <property type="project" value="TreeGrafter"/>
</dbReference>
<dbReference type="Proteomes" id="UP000518752">
    <property type="component" value="Unassembled WGS sequence"/>
</dbReference>
<dbReference type="GO" id="GO:0006397">
    <property type="term" value="P:mRNA processing"/>
    <property type="evidence" value="ECO:0007669"/>
    <property type="project" value="UniProtKB-KW"/>
</dbReference>
<dbReference type="GO" id="GO:0071038">
    <property type="term" value="P:TRAMP-dependent tRNA surveillance pathway"/>
    <property type="evidence" value="ECO:0007669"/>
    <property type="project" value="TreeGrafter"/>
</dbReference>
<dbReference type="AlphaFoldDB" id="A0A8H5MH84"/>
<dbReference type="InterPro" id="IPR036875">
    <property type="entry name" value="Znf_CCHC_sf"/>
</dbReference>
<gene>
    <name evidence="11" type="ORF">D9757_000030</name>
</gene>
<dbReference type="EMBL" id="JAACJN010000001">
    <property type="protein sequence ID" value="KAF5393833.1"/>
    <property type="molecule type" value="Genomic_DNA"/>
</dbReference>
<evidence type="ECO:0000256" key="9">
    <source>
        <dbReference type="SAM" id="MobiDB-lite"/>
    </source>
</evidence>
<dbReference type="SUPFAM" id="SSF57756">
    <property type="entry name" value="Retrovirus zinc finger-like domains"/>
    <property type="match status" value="1"/>
</dbReference>
<dbReference type="PROSITE" id="PS50158">
    <property type="entry name" value="ZF_CCHC"/>
    <property type="match status" value="1"/>
</dbReference>
<keyword evidence="4" id="KW-0677">Repeat</keyword>
<protein>
    <recommendedName>
        <fullName evidence="10">CCHC-type domain-containing protein</fullName>
    </recommendedName>
</protein>
<keyword evidence="7" id="KW-0539">Nucleus</keyword>
<dbReference type="GO" id="GO:0031499">
    <property type="term" value="C:TRAMP complex"/>
    <property type="evidence" value="ECO:0007669"/>
    <property type="project" value="TreeGrafter"/>
</dbReference>
<proteinExistence type="predicted"/>
<dbReference type="GO" id="GO:0071031">
    <property type="term" value="P:nuclear mRNA surveillance of mRNA 3'-end processing"/>
    <property type="evidence" value="ECO:0007669"/>
    <property type="project" value="TreeGrafter"/>
</dbReference>
<dbReference type="GO" id="GO:0003723">
    <property type="term" value="F:RNA binding"/>
    <property type="evidence" value="ECO:0007669"/>
    <property type="project" value="TreeGrafter"/>
</dbReference>
<evidence type="ECO:0000256" key="2">
    <source>
        <dbReference type="ARBA" id="ARBA00022664"/>
    </source>
</evidence>
<keyword evidence="5 8" id="KW-0863">Zinc-finger</keyword>
<keyword evidence="12" id="KW-1185">Reference proteome</keyword>
<keyword evidence="2" id="KW-0507">mRNA processing</keyword>
<accession>A0A8H5MH84</accession>
<comment type="subcellular location">
    <subcellularLocation>
        <location evidence="1">Nucleus</location>
    </subcellularLocation>
</comment>
<evidence type="ECO:0000256" key="8">
    <source>
        <dbReference type="PROSITE-ProRule" id="PRU00047"/>
    </source>
</evidence>
<evidence type="ECO:0000256" key="6">
    <source>
        <dbReference type="ARBA" id="ARBA00022833"/>
    </source>
</evidence>
<evidence type="ECO:0000256" key="7">
    <source>
        <dbReference type="ARBA" id="ARBA00023242"/>
    </source>
</evidence>
<reference evidence="11 12" key="1">
    <citation type="journal article" date="2020" name="ISME J.">
        <title>Uncovering the hidden diversity of litter-decomposition mechanisms in mushroom-forming fungi.</title>
        <authorList>
            <person name="Floudas D."/>
            <person name="Bentzer J."/>
            <person name="Ahren D."/>
            <person name="Johansson T."/>
            <person name="Persson P."/>
            <person name="Tunlid A."/>
        </authorList>
    </citation>
    <scope>NUCLEOTIDE SEQUENCE [LARGE SCALE GENOMIC DNA]</scope>
    <source>
        <strain evidence="11 12">CBS 406.79</strain>
    </source>
</reference>
<evidence type="ECO:0000256" key="4">
    <source>
        <dbReference type="ARBA" id="ARBA00022737"/>
    </source>
</evidence>
<dbReference type="Pfam" id="PF00098">
    <property type="entry name" value="zf-CCHC"/>
    <property type="match status" value="1"/>
</dbReference>
<dbReference type="SMART" id="SM00343">
    <property type="entry name" value="ZnF_C2HC"/>
    <property type="match status" value="3"/>
</dbReference>
<dbReference type="InterPro" id="IPR001878">
    <property type="entry name" value="Znf_CCHC"/>
</dbReference>
<dbReference type="GO" id="GO:0008270">
    <property type="term" value="F:zinc ion binding"/>
    <property type="evidence" value="ECO:0007669"/>
    <property type="project" value="UniProtKB-KW"/>
</dbReference>
<evidence type="ECO:0000313" key="12">
    <source>
        <dbReference type="Proteomes" id="UP000518752"/>
    </source>
</evidence>
<evidence type="ECO:0000256" key="5">
    <source>
        <dbReference type="ARBA" id="ARBA00022771"/>
    </source>
</evidence>
<dbReference type="OrthoDB" id="7608935at2759"/>
<evidence type="ECO:0000256" key="3">
    <source>
        <dbReference type="ARBA" id="ARBA00022723"/>
    </source>
</evidence>
<evidence type="ECO:0000259" key="10">
    <source>
        <dbReference type="PROSITE" id="PS50158"/>
    </source>
</evidence>
<keyword evidence="3" id="KW-0479">Metal-binding</keyword>
<dbReference type="PANTHER" id="PTHR46543:SF1">
    <property type="entry name" value="ZINC FINGER CCHC DOMAIN-CONTAINING PROTEIN 7"/>
    <property type="match status" value="1"/>
</dbReference>
<dbReference type="InterPro" id="IPR051644">
    <property type="entry name" value="TRAMP_AT-DNA-binding"/>
</dbReference>
<dbReference type="GO" id="GO:0071037">
    <property type="term" value="P:nuclear polyadenylation-dependent snRNA catabolic process"/>
    <property type="evidence" value="ECO:0007669"/>
    <property type="project" value="TreeGrafter"/>
</dbReference>
<feature type="compositionally biased region" description="Basic and acidic residues" evidence="9">
    <location>
        <begin position="307"/>
        <end position="317"/>
    </location>
</feature>
<dbReference type="GO" id="GO:0071035">
    <property type="term" value="P:nuclear polyadenylation-dependent rRNA catabolic process"/>
    <property type="evidence" value="ECO:0007669"/>
    <property type="project" value="TreeGrafter"/>
</dbReference>
<evidence type="ECO:0000256" key="1">
    <source>
        <dbReference type="ARBA" id="ARBA00004123"/>
    </source>
</evidence>
<evidence type="ECO:0000313" key="11">
    <source>
        <dbReference type="EMBL" id="KAF5393833.1"/>
    </source>
</evidence>
<dbReference type="PANTHER" id="PTHR46543">
    <property type="entry name" value="ZINC FINGER CCHC DOMAIN-CONTAINING PROTEIN 7"/>
    <property type="match status" value="1"/>
</dbReference>
<dbReference type="GO" id="GO:0071036">
    <property type="term" value="P:nuclear polyadenylation-dependent snoRNA catabolic process"/>
    <property type="evidence" value="ECO:0007669"/>
    <property type="project" value="TreeGrafter"/>
</dbReference>
<feature type="region of interest" description="Disordered" evidence="9">
    <location>
        <begin position="397"/>
        <end position="463"/>
    </location>
</feature>
<keyword evidence="6" id="KW-0862">Zinc</keyword>
<feature type="region of interest" description="Disordered" evidence="9">
    <location>
        <begin position="296"/>
        <end position="383"/>
    </location>
</feature>
<feature type="domain" description="CCHC-type" evidence="10">
    <location>
        <begin position="229"/>
        <end position="242"/>
    </location>
</feature>
<name>A0A8H5MH84_9AGAR</name>
<comment type="caution">
    <text evidence="11">The sequence shown here is derived from an EMBL/GenBank/DDBJ whole genome shotgun (WGS) entry which is preliminary data.</text>
</comment>
<organism evidence="11 12">
    <name type="scientific">Collybiopsis confluens</name>
    <dbReference type="NCBI Taxonomy" id="2823264"/>
    <lineage>
        <taxon>Eukaryota</taxon>
        <taxon>Fungi</taxon>
        <taxon>Dikarya</taxon>
        <taxon>Basidiomycota</taxon>
        <taxon>Agaricomycotina</taxon>
        <taxon>Agaricomycetes</taxon>
        <taxon>Agaricomycetidae</taxon>
        <taxon>Agaricales</taxon>
        <taxon>Marasmiineae</taxon>
        <taxon>Omphalotaceae</taxon>
        <taxon>Collybiopsis</taxon>
    </lineage>
</organism>
<feature type="compositionally biased region" description="Basic and acidic residues" evidence="9">
    <location>
        <begin position="355"/>
        <end position="371"/>
    </location>
</feature>
<dbReference type="Gene3D" id="4.10.60.10">
    <property type="entry name" value="Zinc finger, CCHC-type"/>
    <property type="match status" value="1"/>
</dbReference>
<sequence length="463" mass="52196">MDPHFIDLTHSPGDQPANTNLFVIDTQPSSEIPHYDAPSVSTPDDIEGKLLLPPHVSVMGSVPVEIIAPATEDQDYVEYLDYGGGPRESAFARYFQVETDKVKTPSVVVCKKCGAKGEHKTSACPVIICLTCGVRNEHSTNSCPISKVCFACGMKGHLNAASRYHFHSQWLLTCSQNRHVQTVECLTHWRIYTYASDVDRIRTLEIRKTKKAFPLGHGGEGYIAEDSWCYNCGENGHWGDDCDALPHIHDIPEEFSAFGNNNLWIGPFSEIQSGVTEREPREWEIDSEKWNDWNGRLPTNVGRQGKRKEIARMRAREAEDDDDDDRFTSLANPVGRNGKQNVGNKKKPPSQPKKMRMEFNIRGAAKTEPKSRSKSNPGNLLPDAVQSLNILSGSKEGRALISRISSDGGNREDTRHRGERSDKDRSRRRDYQTREDKNSSRETERRREADRGPRYKGGYSSHR</sequence>